<evidence type="ECO:0000313" key="2">
    <source>
        <dbReference type="Proteomes" id="UP000009273"/>
    </source>
</evidence>
<accession>G3M9Z6</accession>
<dbReference type="Proteomes" id="UP000009273">
    <property type="component" value="Segment"/>
</dbReference>
<proteinExistence type="predicted"/>
<dbReference type="EMBL" id="JN638751">
    <property type="protein sequence ID" value="AEO93514.1"/>
    <property type="molecule type" value="Genomic_DNA"/>
</dbReference>
<dbReference type="KEGG" id="vg:18563470"/>
<evidence type="ECO:0000313" key="1">
    <source>
        <dbReference type="EMBL" id="AEO93514.1"/>
    </source>
</evidence>
<sequence length="611" mass="66063">MNIPPYGDQYKKLNSYLSALKVTAQMVPNMTVKVTAGGFWFDSSTYVNFPGGSTPEITKPNAQAKFVIVCITKTGVIKFIESEAKANPELPKLEKNVVPLAAIFVKNNTEIITEENIFDMRPIIQSPNFITSHDQISGRDESCAHPISAITNLQEELDKKLDIELLTGHLALKADAAGTPSDTFTLNNNETEVPSRQVSIVVDRGTEDHVKITWDENKRRWLFDGDVQVATPNKGFVVADSVLDEADGVKKTFRIVASNGNIGLQDTKDSSISFAQDQYMKVSATDTSGYLEDKIDTEKFEIVDNKLTVSAALQSLIDAKADKTEIGDKVDTTTYNTGMASKLDVATHNTFKDDVNAKLNDKVNSSAIAGINLAIDAKVDSATFNARVGDIENSLDNKIDATIYNTKLGQVDNTLLNKVDTTVYNTKISDIENSLDNKLDLSVYSADSTTLNNKVNGKLDTATHTASVSDFNTKLDGKVDKTAHTSDLAAKLDKATHTADLATLNTAIDAKADKTTLTSELDKKVDKTTYATDLAGKVDSTTYESEMGALNTTLGDKADKTALTAKADKVSADDIEVTTVGKGFILASPNGTRYRLTVSDTGELTATEVTP</sequence>
<dbReference type="RefSeq" id="YP_009015558.1">
    <property type="nucleotide sequence ID" value="NC_023719.1"/>
</dbReference>
<dbReference type="GeneID" id="18563470"/>
<keyword evidence="2" id="KW-1185">Reference proteome</keyword>
<name>G3M9Z6_9CAUD</name>
<organism evidence="1 2">
    <name type="scientific">Bacillus phage G</name>
    <dbReference type="NCBI Taxonomy" id="2884420"/>
    <lineage>
        <taxon>Viruses</taxon>
        <taxon>Duplodnaviria</taxon>
        <taxon>Heunggongvirae</taxon>
        <taxon>Uroviricota</taxon>
        <taxon>Caudoviricetes</taxon>
        <taxon>Donellivirus</taxon>
        <taxon>Donellivirus gee</taxon>
    </lineage>
</organism>
<gene>
    <name evidence="1" type="primary">255</name>
    <name evidence="1" type="ORF">G_255</name>
</gene>
<protein>
    <submittedName>
        <fullName evidence="1">Gp255</fullName>
    </submittedName>
</protein>
<reference evidence="1 2" key="1">
    <citation type="submission" date="2011-09" db="EMBL/GenBank/DDBJ databases">
        <authorList>
            <person name="Pope W.H."/>
            <person name="Pedulla M.L."/>
            <person name="Ford M.E."/>
            <person name="Peebles C.L."/>
            <person name="Hatfull G.H."/>
            <person name="Hendrix R.W."/>
        </authorList>
    </citation>
    <scope>NUCLEOTIDE SEQUENCE [LARGE SCALE GENOMIC DNA]</scope>
    <source>
        <strain evidence="1">G</strain>
    </source>
</reference>